<evidence type="ECO:0000256" key="3">
    <source>
        <dbReference type="ARBA" id="ARBA00022691"/>
    </source>
</evidence>
<organism evidence="8 9">
    <name type="scientific">Anaerostipes rhamnosivorans</name>
    <dbReference type="NCBI Taxonomy" id="1229621"/>
    <lineage>
        <taxon>Bacteria</taxon>
        <taxon>Bacillati</taxon>
        <taxon>Bacillota</taxon>
        <taxon>Clostridia</taxon>
        <taxon>Lachnospirales</taxon>
        <taxon>Lachnospiraceae</taxon>
        <taxon>Anaerostipes</taxon>
    </lineage>
</organism>
<feature type="domain" description="Biotin and thiamin synthesis-associated" evidence="7">
    <location>
        <begin position="253"/>
        <end position="357"/>
    </location>
</feature>
<dbReference type="GO" id="GO:0051539">
    <property type="term" value="F:4 iron, 4 sulfur cluster binding"/>
    <property type="evidence" value="ECO:0007669"/>
    <property type="project" value="UniProtKB-KW"/>
</dbReference>
<dbReference type="GO" id="GO:0005506">
    <property type="term" value="F:iron ion binding"/>
    <property type="evidence" value="ECO:0007669"/>
    <property type="project" value="InterPro"/>
</dbReference>
<proteinExistence type="predicted"/>
<dbReference type="NCBIfam" id="TIGR02351">
    <property type="entry name" value="thiH"/>
    <property type="match status" value="1"/>
</dbReference>
<evidence type="ECO:0000256" key="1">
    <source>
        <dbReference type="ARBA" id="ARBA00001966"/>
    </source>
</evidence>
<gene>
    <name evidence="8" type="ORF">AR1Y2_1226</name>
</gene>
<dbReference type="InterPro" id="IPR058240">
    <property type="entry name" value="rSAM_sf"/>
</dbReference>
<evidence type="ECO:0000259" key="7">
    <source>
        <dbReference type="SMART" id="SM00876"/>
    </source>
</evidence>
<keyword evidence="4" id="KW-0479">Metal-binding</keyword>
<evidence type="ECO:0000313" key="9">
    <source>
        <dbReference type="Proteomes" id="UP000298653"/>
    </source>
</evidence>
<dbReference type="SFLD" id="SFLDG01081">
    <property type="entry name" value="cleavage_of_the_Ca-Cb_bond_in"/>
    <property type="match status" value="1"/>
</dbReference>
<keyword evidence="6" id="KW-0411">Iron-sulfur</keyword>
<dbReference type="Pfam" id="PF04055">
    <property type="entry name" value="Radical_SAM"/>
    <property type="match status" value="1"/>
</dbReference>
<dbReference type="SFLD" id="SFLDG01060">
    <property type="entry name" value="BATS_domain_containing"/>
    <property type="match status" value="1"/>
</dbReference>
<dbReference type="SMART" id="SM00876">
    <property type="entry name" value="BATS"/>
    <property type="match status" value="1"/>
</dbReference>
<dbReference type="InterPro" id="IPR013785">
    <property type="entry name" value="Aldolase_TIM"/>
</dbReference>
<evidence type="ECO:0000313" key="8">
    <source>
        <dbReference type="EMBL" id="QCP34680.1"/>
    </source>
</evidence>
<evidence type="ECO:0000256" key="6">
    <source>
        <dbReference type="ARBA" id="ARBA00023014"/>
    </source>
</evidence>
<comment type="cofactor">
    <cofactor evidence="1">
        <name>[4Fe-4S] cluster</name>
        <dbReference type="ChEBI" id="CHEBI:49883"/>
    </cofactor>
</comment>
<evidence type="ECO:0000256" key="2">
    <source>
        <dbReference type="ARBA" id="ARBA00022485"/>
    </source>
</evidence>
<keyword evidence="5" id="KW-0408">Iron</keyword>
<dbReference type="InterPro" id="IPR034428">
    <property type="entry name" value="ThiH/NoCL/HydG-like"/>
</dbReference>
<dbReference type="PANTHER" id="PTHR43583:SF1">
    <property type="entry name" value="2-IMINOACETATE SYNTHASE"/>
    <property type="match status" value="1"/>
</dbReference>
<keyword evidence="9" id="KW-1185">Reference proteome</keyword>
<dbReference type="EMBL" id="CP040058">
    <property type="protein sequence ID" value="QCP34680.1"/>
    <property type="molecule type" value="Genomic_DNA"/>
</dbReference>
<evidence type="ECO:0000256" key="5">
    <source>
        <dbReference type="ARBA" id="ARBA00023004"/>
    </source>
</evidence>
<dbReference type="PANTHER" id="PTHR43583">
    <property type="entry name" value="2-IMINOACETATE SYNTHASE"/>
    <property type="match status" value="1"/>
</dbReference>
<dbReference type="Pfam" id="PF06968">
    <property type="entry name" value="BATS"/>
    <property type="match status" value="1"/>
</dbReference>
<dbReference type="SUPFAM" id="SSF102114">
    <property type="entry name" value="Radical SAM enzymes"/>
    <property type="match status" value="1"/>
</dbReference>
<dbReference type="GO" id="GO:0036355">
    <property type="term" value="F:2-iminoacetate synthase activity"/>
    <property type="evidence" value="ECO:0007669"/>
    <property type="project" value="UniProtKB-EC"/>
</dbReference>
<dbReference type="EC" id="4.1.99.19" evidence="8"/>
<sequence length="365" mass="41213">MEILDKVLKEYKEYDYNSYTRNDVASALSKDTIDVEDYKALLSPKAMEFLEPMARRAKQETMKHFGNSVCLFTPLYIANYCVNHCVYCGFNCTNKIHRAKLSMEEIEKEYQAIARTGLKEILILTGESKTASSVEYIGDAVELAKKYFSTIGIEVYPMDVDEYEYIHKKGADFVSVYQETYNTKTYDQVHLSGPKKVFSYRFNAQERALLGGMRGVGCGALLGLDDFRKDAFASGIHASLLQKKYPQAEVSFSVPRLRPYKNNETNDAKDVHEKQLLQVMLAHRLFMPFAGITISTRERAGFRDNVVGMAATKISAGVSTGVGGHEEEEKGDAQFMISDPRSVDEVVQMLGHRGMQGIYTDYVRV</sequence>
<accession>A0A4V1EG33</accession>
<evidence type="ECO:0000256" key="4">
    <source>
        <dbReference type="ARBA" id="ARBA00022723"/>
    </source>
</evidence>
<dbReference type="CDD" id="cd01335">
    <property type="entry name" value="Radical_SAM"/>
    <property type="match status" value="1"/>
</dbReference>
<keyword evidence="8" id="KW-0456">Lyase</keyword>
<name>A0A4V1EG33_9FIRM</name>
<dbReference type="InterPro" id="IPR012726">
    <property type="entry name" value="ThiH"/>
</dbReference>
<reference evidence="8 9" key="1">
    <citation type="submission" date="2019-05" db="EMBL/GenBank/DDBJ databases">
        <title>Complete genome sequencing of Anaerostipes rhamnosivorans.</title>
        <authorList>
            <person name="Bui T.P.N."/>
            <person name="de Vos W.M."/>
        </authorList>
    </citation>
    <scope>NUCLEOTIDE SEQUENCE [LARGE SCALE GENOMIC DNA]</scope>
    <source>
        <strain evidence="8 9">1y2</strain>
    </source>
</reference>
<dbReference type="SFLD" id="SFLDF00301">
    <property type="entry name" value="2-iminoacetate_synthase_(ThiH)"/>
    <property type="match status" value="1"/>
</dbReference>
<dbReference type="OrthoDB" id="9801120at2"/>
<dbReference type="Gene3D" id="3.20.20.70">
    <property type="entry name" value="Aldolase class I"/>
    <property type="match status" value="1"/>
</dbReference>
<keyword evidence="2" id="KW-0004">4Fe-4S</keyword>
<dbReference type="InterPro" id="IPR007197">
    <property type="entry name" value="rSAM"/>
</dbReference>
<dbReference type="InterPro" id="IPR010722">
    <property type="entry name" value="BATS_dom"/>
</dbReference>
<keyword evidence="3" id="KW-0949">S-adenosyl-L-methionine</keyword>
<dbReference type="Proteomes" id="UP000298653">
    <property type="component" value="Chromosome"/>
</dbReference>
<dbReference type="SFLD" id="SFLDS00029">
    <property type="entry name" value="Radical_SAM"/>
    <property type="match status" value="1"/>
</dbReference>
<dbReference type="AlphaFoldDB" id="A0A4V1EG33"/>
<dbReference type="KEGG" id="arf:AR1Y2_1226"/>
<dbReference type="RefSeq" id="WP_137328189.1">
    <property type="nucleotide sequence ID" value="NZ_CP040058.1"/>
</dbReference>
<protein>
    <submittedName>
        <fullName evidence="8">2-iminoacetate synthase (ThiH)</fullName>
        <ecNumber evidence="8">4.1.99.19</ecNumber>
    </submittedName>
</protein>